<evidence type="ECO:0000313" key="1">
    <source>
        <dbReference type="EMBL" id="CAD8105209.1"/>
    </source>
</evidence>
<proteinExistence type="predicted"/>
<protein>
    <submittedName>
        <fullName evidence="1">Uncharacterized protein</fullName>
    </submittedName>
</protein>
<keyword evidence="2" id="KW-1185">Reference proteome</keyword>
<comment type="caution">
    <text evidence="1">The sequence shown here is derived from an EMBL/GenBank/DDBJ whole genome shotgun (WGS) entry which is preliminary data.</text>
</comment>
<dbReference type="AlphaFoldDB" id="A0A8S1PRD9"/>
<reference evidence="1" key="1">
    <citation type="submission" date="2021-01" db="EMBL/GenBank/DDBJ databases">
        <authorList>
            <consortium name="Genoscope - CEA"/>
            <person name="William W."/>
        </authorList>
    </citation>
    <scope>NUCLEOTIDE SEQUENCE</scope>
</reference>
<sequence length="36" mass="4368">MRRNKTNRIALSKIELLITQAFLYSIKRQSKQNYQI</sequence>
<dbReference type="Proteomes" id="UP000692954">
    <property type="component" value="Unassembled WGS sequence"/>
</dbReference>
<organism evidence="1 2">
    <name type="scientific">Paramecium sonneborni</name>
    <dbReference type="NCBI Taxonomy" id="65129"/>
    <lineage>
        <taxon>Eukaryota</taxon>
        <taxon>Sar</taxon>
        <taxon>Alveolata</taxon>
        <taxon>Ciliophora</taxon>
        <taxon>Intramacronucleata</taxon>
        <taxon>Oligohymenophorea</taxon>
        <taxon>Peniculida</taxon>
        <taxon>Parameciidae</taxon>
        <taxon>Paramecium</taxon>
    </lineage>
</organism>
<accession>A0A8S1PRD9</accession>
<dbReference type="EMBL" id="CAJJDN010000084">
    <property type="protein sequence ID" value="CAD8105209.1"/>
    <property type="molecule type" value="Genomic_DNA"/>
</dbReference>
<name>A0A8S1PRD9_9CILI</name>
<gene>
    <name evidence="1" type="ORF">PSON_ATCC_30995.1.T0840023</name>
</gene>
<evidence type="ECO:0000313" key="2">
    <source>
        <dbReference type="Proteomes" id="UP000692954"/>
    </source>
</evidence>